<dbReference type="InterPro" id="IPR013154">
    <property type="entry name" value="ADH-like_N"/>
</dbReference>
<dbReference type="PANTHER" id="PTHR43161:SF25">
    <property type="entry name" value="ALCOHOL DEHYDROGENASE, PUTATIVE (AFU_ORTHOLOGUE AFUA_1G14390)-RELATED"/>
    <property type="match status" value="1"/>
</dbReference>
<accession>A0A024SFY2</accession>
<dbReference type="InterPro" id="IPR013149">
    <property type="entry name" value="ADH-like_C"/>
</dbReference>
<dbReference type="PANTHER" id="PTHR43161">
    <property type="entry name" value="SORBITOL DEHYDROGENASE"/>
    <property type="match status" value="1"/>
</dbReference>
<dbReference type="InterPro" id="IPR020843">
    <property type="entry name" value="ER"/>
</dbReference>
<dbReference type="GO" id="GO:0008270">
    <property type="term" value="F:zinc ion binding"/>
    <property type="evidence" value="ECO:0007669"/>
    <property type="project" value="InterPro"/>
</dbReference>
<evidence type="ECO:0000259" key="9">
    <source>
        <dbReference type="SMART" id="SM00829"/>
    </source>
</evidence>
<comment type="cofactor">
    <cofactor evidence="1 8">
        <name>Zn(2+)</name>
        <dbReference type="ChEBI" id="CHEBI:29105"/>
    </cofactor>
</comment>
<dbReference type="SUPFAM" id="SSF50129">
    <property type="entry name" value="GroES-like"/>
    <property type="match status" value="1"/>
</dbReference>
<dbReference type="KEGG" id="trr:M419DRAFT_136611"/>
<dbReference type="InterPro" id="IPR002328">
    <property type="entry name" value="ADH_Zn_CS"/>
</dbReference>
<evidence type="ECO:0000256" key="7">
    <source>
        <dbReference type="ARBA" id="ARBA00023027"/>
    </source>
</evidence>
<comment type="similarity">
    <text evidence="3 8">Belongs to the zinc-containing alcohol dehydrogenase family.</text>
</comment>
<dbReference type="CDD" id="cd05285">
    <property type="entry name" value="sorbitol_DH"/>
    <property type="match status" value="1"/>
</dbReference>
<name>A0A024SFY2_HYPJR</name>
<dbReference type="GO" id="GO:0003939">
    <property type="term" value="F:L-iditol 2-dehydrogenase (NAD+) activity"/>
    <property type="evidence" value="ECO:0007669"/>
    <property type="project" value="TreeGrafter"/>
</dbReference>
<keyword evidence="5 8" id="KW-0862">Zinc</keyword>
<dbReference type="InterPro" id="IPR045306">
    <property type="entry name" value="SDH-like"/>
</dbReference>
<dbReference type="GO" id="GO:0006062">
    <property type="term" value="P:sorbitol catabolic process"/>
    <property type="evidence" value="ECO:0007669"/>
    <property type="project" value="TreeGrafter"/>
</dbReference>
<dbReference type="Proteomes" id="UP000024376">
    <property type="component" value="Unassembled WGS sequence"/>
</dbReference>
<sequence length="378" mass="40778">MCAAKIKASVLYGPKDLRLEERRLPAPEEDEVQVAIQSTGLCGSDVHYFHHFRNGDLLVRQPLTLGHESSGTVVAVGEEVIDLKPGDRVALEVGLPCEHCEYCEGGRYNICKDMRFRSSAKSYPHAQGTLQERINHPARWTHKLPESMSLDLGALVEPLSVAMHANRRANLPPGSAVVVFGAGSVGLLTAAMSKINGASAVVIADIQKDRVDFAIDNGFADTGFVVPLVRPQSIDEKLKFAQEVARMARAARVNGESVDEFGAAFECTGVEACLQSGIYATKPGGKVMIIGMGTPIVVLPIASASLREVDLVGVFRYASTYAAAIEMLANKPPGLPDLEKLVTHRFKGMDEIKHAFEMAGNIKDEEGNLVIKVVVDMS</sequence>
<reference evidence="11" key="1">
    <citation type="journal article" date="2013" name="Ind. Biotechnol.">
        <title>Comparative genomics analysis of Trichoderma reesei strains.</title>
        <authorList>
            <person name="Koike H."/>
            <person name="Aerts A."/>
            <person name="LaButti K."/>
            <person name="Grigoriev I.V."/>
            <person name="Baker S.E."/>
        </authorList>
    </citation>
    <scope>NUCLEOTIDE SEQUENCE [LARGE SCALE GENOMIC DNA]</scope>
    <source>
        <strain evidence="11">ATCC 56765 / BCRC 32924 / NRRL 11460 / Rut C-30</strain>
    </source>
</reference>
<evidence type="ECO:0000256" key="8">
    <source>
        <dbReference type="RuleBase" id="RU361277"/>
    </source>
</evidence>
<feature type="domain" description="Enoyl reductase (ER)" evidence="9">
    <location>
        <begin position="13"/>
        <end position="375"/>
    </location>
</feature>
<evidence type="ECO:0000256" key="2">
    <source>
        <dbReference type="ARBA" id="ARBA00004921"/>
    </source>
</evidence>
<dbReference type="InterPro" id="IPR011032">
    <property type="entry name" value="GroES-like_sf"/>
</dbReference>
<evidence type="ECO:0000313" key="11">
    <source>
        <dbReference type="Proteomes" id="UP000024376"/>
    </source>
</evidence>
<dbReference type="InterPro" id="IPR036291">
    <property type="entry name" value="NAD(P)-bd_dom_sf"/>
</dbReference>
<comment type="pathway">
    <text evidence="2">Carbohydrate degradation.</text>
</comment>
<evidence type="ECO:0000256" key="5">
    <source>
        <dbReference type="ARBA" id="ARBA00022833"/>
    </source>
</evidence>
<keyword evidence="4 8" id="KW-0479">Metal-binding</keyword>
<dbReference type="AlphaFoldDB" id="A0A024SFY2"/>
<gene>
    <name evidence="10" type="ORF">M419DRAFT_136611</name>
</gene>
<dbReference type="PROSITE" id="PS00059">
    <property type="entry name" value="ADH_ZINC"/>
    <property type="match status" value="1"/>
</dbReference>
<evidence type="ECO:0000256" key="6">
    <source>
        <dbReference type="ARBA" id="ARBA00023002"/>
    </source>
</evidence>
<dbReference type="Pfam" id="PF00107">
    <property type="entry name" value="ADH_zinc_N"/>
    <property type="match status" value="1"/>
</dbReference>
<evidence type="ECO:0000256" key="3">
    <source>
        <dbReference type="ARBA" id="ARBA00008072"/>
    </source>
</evidence>
<evidence type="ECO:0000256" key="4">
    <source>
        <dbReference type="ARBA" id="ARBA00022723"/>
    </source>
</evidence>
<dbReference type="SUPFAM" id="SSF51735">
    <property type="entry name" value="NAD(P)-binding Rossmann-fold domains"/>
    <property type="match status" value="1"/>
</dbReference>
<keyword evidence="7" id="KW-0520">NAD</keyword>
<dbReference type="SMART" id="SM00829">
    <property type="entry name" value="PKS_ER"/>
    <property type="match status" value="1"/>
</dbReference>
<dbReference type="Gene3D" id="3.90.180.10">
    <property type="entry name" value="Medium-chain alcohol dehydrogenases, catalytic domain"/>
    <property type="match status" value="1"/>
</dbReference>
<dbReference type="EMBL" id="KI911143">
    <property type="protein sequence ID" value="ETS03381.1"/>
    <property type="molecule type" value="Genomic_DNA"/>
</dbReference>
<dbReference type="OrthoDB" id="5363962at2759"/>
<keyword evidence="6" id="KW-0560">Oxidoreductase</keyword>
<dbReference type="Pfam" id="PF08240">
    <property type="entry name" value="ADH_N"/>
    <property type="match status" value="1"/>
</dbReference>
<dbReference type="Gene3D" id="3.40.50.720">
    <property type="entry name" value="NAD(P)-binding Rossmann-like Domain"/>
    <property type="match status" value="1"/>
</dbReference>
<evidence type="ECO:0000313" key="10">
    <source>
        <dbReference type="EMBL" id="ETS03381.1"/>
    </source>
</evidence>
<organism evidence="10 11">
    <name type="scientific">Hypocrea jecorina (strain ATCC 56765 / BCRC 32924 / NRRL 11460 / Rut C-30)</name>
    <name type="common">Trichoderma reesei</name>
    <dbReference type="NCBI Taxonomy" id="1344414"/>
    <lineage>
        <taxon>Eukaryota</taxon>
        <taxon>Fungi</taxon>
        <taxon>Dikarya</taxon>
        <taxon>Ascomycota</taxon>
        <taxon>Pezizomycotina</taxon>
        <taxon>Sordariomycetes</taxon>
        <taxon>Hypocreomycetidae</taxon>
        <taxon>Hypocreales</taxon>
        <taxon>Hypocreaceae</taxon>
        <taxon>Trichoderma</taxon>
    </lineage>
</organism>
<evidence type="ECO:0000256" key="1">
    <source>
        <dbReference type="ARBA" id="ARBA00001947"/>
    </source>
</evidence>
<dbReference type="HOGENOM" id="CLU_026673_11_5_1"/>
<protein>
    <submittedName>
        <fullName evidence="10">Sorbitol dehydrogenase</fullName>
    </submittedName>
</protein>
<proteinExistence type="inferred from homology"/>